<evidence type="ECO:0000313" key="10">
    <source>
        <dbReference type="Proteomes" id="UP000044098"/>
    </source>
</evidence>
<sequence length="401" mass="43486">MPDTPRVTGIASGDKRSISVSLSFAFSSEHEAVRDTVRRLCQDELAPLVFDAEEQETFPKHVFERWGDLGLLGVRYPEADGGSGLDKISDCIVREELSYLSQAFASTWSAHTHLGIWPIWKAGTPAQKARFLAPALAGRKVAGFGLSEPDGGSNVRAMKTRAERVEGGWRLHGSKLYITNAPFADFLLVAARTSPDLRPDSISLFIVELPNPGFEISKLKKEGIRASETALIHIDKAFVPDDCLLGETEGTYPLILESLSENRVGVAANALGMARAAFDAATAYANDRLVAGKRIGQYQAIGHKLAEMSAQIEAARWLVYYGAWRVDQGTLDAATAARVKLVASETAVSVSEQAIRIFGGAGIMREYPVGRIHRDALVYIIGEGTSEIQKNIIANSLGFKP</sequence>
<dbReference type="EC" id="1.3.8.1" evidence="9"/>
<evidence type="ECO:0000259" key="6">
    <source>
        <dbReference type="Pfam" id="PF00441"/>
    </source>
</evidence>
<dbReference type="Pfam" id="PF02770">
    <property type="entry name" value="Acyl-CoA_dh_M"/>
    <property type="match status" value="1"/>
</dbReference>
<comment type="similarity">
    <text evidence="2">Belongs to the acyl-CoA dehydrogenase family.</text>
</comment>
<dbReference type="PANTHER" id="PTHR43884">
    <property type="entry name" value="ACYL-COA DEHYDROGENASE"/>
    <property type="match status" value="1"/>
</dbReference>
<dbReference type="GO" id="GO:0016937">
    <property type="term" value="F:short-chain fatty acyl-CoA dehydrogenase activity"/>
    <property type="evidence" value="ECO:0007669"/>
    <property type="project" value="UniProtKB-EC"/>
</dbReference>
<dbReference type="InterPro" id="IPR009100">
    <property type="entry name" value="AcylCoA_DH/oxidase_NM_dom_sf"/>
</dbReference>
<dbReference type="InterPro" id="IPR006091">
    <property type="entry name" value="Acyl-CoA_Oxase/DH_mid-dom"/>
</dbReference>
<evidence type="ECO:0000256" key="4">
    <source>
        <dbReference type="ARBA" id="ARBA00022827"/>
    </source>
</evidence>
<name>A0AAD2J4E1_ACHAE</name>
<evidence type="ECO:0000259" key="7">
    <source>
        <dbReference type="Pfam" id="PF02770"/>
    </source>
</evidence>
<feature type="domain" description="Acyl-CoA dehydrogenase/oxidase C-terminal" evidence="6">
    <location>
        <begin position="254"/>
        <end position="397"/>
    </location>
</feature>
<evidence type="ECO:0000313" key="9">
    <source>
        <dbReference type="EMBL" id="CUJ68489.1"/>
    </source>
</evidence>
<dbReference type="Gene3D" id="1.20.140.10">
    <property type="entry name" value="Butyryl-CoA Dehydrogenase, subunit A, domain 3"/>
    <property type="match status" value="1"/>
</dbReference>
<dbReference type="InterPro" id="IPR037069">
    <property type="entry name" value="AcylCoA_DH/ox_N_sf"/>
</dbReference>
<dbReference type="Gene3D" id="2.40.110.10">
    <property type="entry name" value="Butyryl-CoA Dehydrogenase, subunit A, domain 2"/>
    <property type="match status" value="1"/>
</dbReference>
<dbReference type="InterPro" id="IPR036250">
    <property type="entry name" value="AcylCo_DH-like_C"/>
</dbReference>
<feature type="domain" description="Acyl-CoA dehydrogenase/oxidase N-terminal" evidence="8">
    <location>
        <begin position="28"/>
        <end position="138"/>
    </location>
</feature>
<dbReference type="Proteomes" id="UP000044098">
    <property type="component" value="Unassembled WGS sequence"/>
</dbReference>
<dbReference type="InterPro" id="IPR013786">
    <property type="entry name" value="AcylCoA_DH/ox_N"/>
</dbReference>
<dbReference type="Pfam" id="PF00441">
    <property type="entry name" value="Acyl-CoA_dh_1"/>
    <property type="match status" value="1"/>
</dbReference>
<dbReference type="EMBL" id="CYTK01000011">
    <property type="protein sequence ID" value="CUJ68489.1"/>
    <property type="molecule type" value="Genomic_DNA"/>
</dbReference>
<keyword evidence="5 9" id="KW-0560">Oxidoreductase</keyword>
<dbReference type="Gene3D" id="1.10.540.10">
    <property type="entry name" value="Acyl-CoA dehydrogenase/oxidase, N-terminal domain"/>
    <property type="match status" value="1"/>
</dbReference>
<proteinExistence type="inferred from homology"/>
<comment type="cofactor">
    <cofactor evidence="1">
        <name>FAD</name>
        <dbReference type="ChEBI" id="CHEBI:57692"/>
    </cofactor>
</comment>
<protein>
    <submittedName>
        <fullName evidence="9">Acyl-CoA dehydrogenase, short-chain specific</fullName>
        <ecNumber evidence="9">1.3.8.1</ecNumber>
    </submittedName>
</protein>
<evidence type="ECO:0000256" key="2">
    <source>
        <dbReference type="ARBA" id="ARBA00009347"/>
    </source>
</evidence>
<reference evidence="9 10" key="1">
    <citation type="submission" date="2015-09" db="EMBL/GenBank/DDBJ databases">
        <authorList>
            <consortium name="Pathogen Informatics"/>
        </authorList>
    </citation>
    <scope>NUCLEOTIDE SEQUENCE [LARGE SCALE GENOMIC DNA]</scope>
    <source>
        <strain evidence="9 10">2789STDY5608625</strain>
    </source>
</reference>
<keyword evidence="3" id="KW-0285">Flavoprotein</keyword>
<dbReference type="PANTHER" id="PTHR43884:SF12">
    <property type="entry name" value="ISOVALERYL-COA DEHYDROGENASE, MITOCHONDRIAL-RELATED"/>
    <property type="match status" value="1"/>
</dbReference>
<dbReference type="InterPro" id="IPR046373">
    <property type="entry name" value="Acyl-CoA_Oxase/DH_mid-dom_sf"/>
</dbReference>
<dbReference type="AlphaFoldDB" id="A0AAD2J4E1"/>
<dbReference type="GO" id="GO:0050660">
    <property type="term" value="F:flavin adenine dinucleotide binding"/>
    <property type="evidence" value="ECO:0007669"/>
    <property type="project" value="InterPro"/>
</dbReference>
<dbReference type="InterPro" id="IPR009075">
    <property type="entry name" value="AcylCo_DH/oxidase_C"/>
</dbReference>
<organism evidence="9 10">
    <name type="scientific">Achromobacter aegrifaciens</name>
    <dbReference type="NCBI Taxonomy" id="1287736"/>
    <lineage>
        <taxon>Bacteria</taxon>
        <taxon>Pseudomonadati</taxon>
        <taxon>Pseudomonadota</taxon>
        <taxon>Betaproteobacteria</taxon>
        <taxon>Burkholderiales</taxon>
        <taxon>Alcaligenaceae</taxon>
        <taxon>Achromobacter</taxon>
    </lineage>
</organism>
<dbReference type="SUPFAM" id="SSF56645">
    <property type="entry name" value="Acyl-CoA dehydrogenase NM domain-like"/>
    <property type="match status" value="1"/>
</dbReference>
<feature type="domain" description="Acyl-CoA oxidase/dehydrogenase middle" evidence="7">
    <location>
        <begin position="144"/>
        <end position="236"/>
    </location>
</feature>
<gene>
    <name evidence="9" type="ORF">ERS370000_05253</name>
</gene>
<evidence type="ECO:0000256" key="5">
    <source>
        <dbReference type="ARBA" id="ARBA00023002"/>
    </source>
</evidence>
<comment type="caution">
    <text evidence="9">The sequence shown here is derived from an EMBL/GenBank/DDBJ whole genome shotgun (WGS) entry which is preliminary data.</text>
</comment>
<dbReference type="FunFam" id="1.10.540.10:FF:000002">
    <property type="entry name" value="Acyl-CoA dehydrogenase FadE19"/>
    <property type="match status" value="1"/>
</dbReference>
<dbReference type="Pfam" id="PF02771">
    <property type="entry name" value="Acyl-CoA_dh_N"/>
    <property type="match status" value="1"/>
</dbReference>
<keyword evidence="4" id="KW-0274">FAD</keyword>
<evidence type="ECO:0000259" key="8">
    <source>
        <dbReference type="Pfam" id="PF02771"/>
    </source>
</evidence>
<evidence type="ECO:0000256" key="3">
    <source>
        <dbReference type="ARBA" id="ARBA00022630"/>
    </source>
</evidence>
<dbReference type="SUPFAM" id="SSF47203">
    <property type="entry name" value="Acyl-CoA dehydrogenase C-terminal domain-like"/>
    <property type="match status" value="1"/>
</dbReference>
<evidence type="ECO:0000256" key="1">
    <source>
        <dbReference type="ARBA" id="ARBA00001974"/>
    </source>
</evidence>
<dbReference type="FunFam" id="1.20.140.10:FF:000001">
    <property type="entry name" value="Acyl-CoA dehydrogenase"/>
    <property type="match status" value="1"/>
</dbReference>
<accession>A0AAD2J4E1</accession>